<feature type="signal peptide" evidence="1">
    <location>
        <begin position="1"/>
        <end position="26"/>
    </location>
</feature>
<feature type="non-terminal residue" evidence="2">
    <location>
        <position position="350"/>
    </location>
</feature>
<sequence>MKTKTHLARWLAVMLLLLITGAGTMAQTTDDNPDFACVNTTQGYWVDLADGPNGTPGSTYDWAITSGPAGGWSFVSGQTTNHLEINWLLDGTYILEVVETANGCPGDPVTLTIIVEPNNTIALSSAAGTDAQTVCINTPIIDITYATTGATGATITGLPTGVTGIWSGDVVTITGTPSESGLFTYTITLTGGCGTVSTTGTITVTQENTIALSSAAGTDAQTVCINTPIIDITYATTGATGATITGLPTGVTGSWSGDVVTITGTPSESGLFAYTITLTGGCGTVDATGTITVTPDNTIALSSAAGTDAQTVCINTPIIDITYATTGATGATITGLPTGVTGSWSGDVVT</sequence>
<dbReference type="Proteomes" id="UP000053091">
    <property type="component" value="Unassembled WGS sequence"/>
</dbReference>
<gene>
    <name evidence="2" type="ORF">TBC1_121090</name>
</gene>
<feature type="chain" id="PRO_5006633277" evidence="1">
    <location>
        <begin position="27"/>
        <end position="350"/>
    </location>
</feature>
<accession>A0A0S7BWD2</accession>
<organism evidence="2">
    <name type="scientific">Lentimicrobium saccharophilum</name>
    <dbReference type="NCBI Taxonomy" id="1678841"/>
    <lineage>
        <taxon>Bacteria</taxon>
        <taxon>Pseudomonadati</taxon>
        <taxon>Bacteroidota</taxon>
        <taxon>Bacteroidia</taxon>
        <taxon>Bacteroidales</taxon>
        <taxon>Lentimicrobiaceae</taxon>
        <taxon>Lentimicrobium</taxon>
    </lineage>
</organism>
<reference evidence="2" key="1">
    <citation type="journal article" date="2015" name="Genome Announc.">
        <title>Draft Genome Sequence of Bacteroidales Strain TBC1, a Novel Isolate from a Methanogenic Wastewater Treatment System.</title>
        <authorList>
            <person name="Tourlousse D.M."/>
            <person name="Matsuura N."/>
            <person name="Sun L."/>
            <person name="Toyonaga M."/>
            <person name="Kuroda K."/>
            <person name="Ohashi A."/>
            <person name="Cruz R."/>
            <person name="Yamaguchi T."/>
            <person name="Sekiguchi Y."/>
        </authorList>
    </citation>
    <scope>NUCLEOTIDE SEQUENCE [LARGE SCALE GENOMIC DNA]</scope>
    <source>
        <strain evidence="2">TBC1</strain>
    </source>
</reference>
<dbReference type="PATRIC" id="fig|1678841.3.peg.3884"/>
<name>A0A0S7BWD2_9BACT</name>
<dbReference type="EMBL" id="DF968183">
    <property type="protein sequence ID" value="GAP45269.1"/>
    <property type="molecule type" value="Genomic_DNA"/>
</dbReference>
<proteinExistence type="predicted"/>
<dbReference type="STRING" id="1678841.TBC1_121090"/>
<dbReference type="InterPro" id="IPR013783">
    <property type="entry name" value="Ig-like_fold"/>
</dbReference>
<dbReference type="AlphaFoldDB" id="A0A0S7BWD2"/>
<keyword evidence="1" id="KW-0732">Signal</keyword>
<protein>
    <submittedName>
        <fullName evidence="2">Uncharacterized protein</fullName>
    </submittedName>
</protein>
<evidence type="ECO:0000313" key="3">
    <source>
        <dbReference type="Proteomes" id="UP000053091"/>
    </source>
</evidence>
<keyword evidence="3" id="KW-1185">Reference proteome</keyword>
<evidence type="ECO:0000256" key="1">
    <source>
        <dbReference type="SAM" id="SignalP"/>
    </source>
</evidence>
<dbReference type="Gene3D" id="2.60.40.10">
    <property type="entry name" value="Immunoglobulins"/>
    <property type="match status" value="2"/>
</dbReference>
<evidence type="ECO:0000313" key="2">
    <source>
        <dbReference type="EMBL" id="GAP45269.1"/>
    </source>
</evidence>